<dbReference type="Proteomes" id="UP000182227">
    <property type="component" value="Unassembled WGS sequence"/>
</dbReference>
<accession>A0A0U1DF93</accession>
<dbReference type="EMBL" id="CTEF01000002">
    <property type="protein sequence ID" value="CQD15172.1"/>
    <property type="molecule type" value="Genomic_DNA"/>
</dbReference>
<protein>
    <submittedName>
        <fullName evidence="1">Uncharacterized protein</fullName>
    </submittedName>
</protein>
<dbReference type="AlphaFoldDB" id="A0A0U1DF93"/>
<evidence type="ECO:0000313" key="1">
    <source>
        <dbReference type="EMBL" id="CQD15172.1"/>
    </source>
</evidence>
<sequence>MKKLYIQPTETPARAATDVVVTPLGPALTSKSLVAVRTLSTLSWLRAWIALRDAPACRAMGCIRSRSLVGASGYARSVGPLSVFGWRTAAAMVSPDAPLHVRFRLTLFYAEGELYRLAVWPAVRTDRRARTFVTGPPVKQSLVGAQPLTAIAAISIRCSGCASSDTPTRVCVGARSPKASTSSGATPKNSSELVTYTVSATRFE</sequence>
<proteinExistence type="predicted"/>
<evidence type="ECO:0000313" key="2">
    <source>
        <dbReference type="Proteomes" id="UP000182227"/>
    </source>
</evidence>
<reference evidence="1 2" key="1">
    <citation type="submission" date="2015-03" db="EMBL/GenBank/DDBJ databases">
        <authorList>
            <person name="Murphy D."/>
        </authorList>
    </citation>
    <scope>NUCLEOTIDE SEQUENCE [LARGE SCALE GENOMIC DNA]</scope>
    <source>
        <strain evidence="1 2">D16</strain>
    </source>
</reference>
<gene>
    <name evidence="1" type="ORF">BN970_03157</name>
</gene>
<name>A0A0U1DF93_9MYCO</name>
<organism evidence="1 2">
    <name type="scientific">Mycolicibacterium conceptionense</name>
    <dbReference type="NCBI Taxonomy" id="451644"/>
    <lineage>
        <taxon>Bacteria</taxon>
        <taxon>Bacillati</taxon>
        <taxon>Actinomycetota</taxon>
        <taxon>Actinomycetes</taxon>
        <taxon>Mycobacteriales</taxon>
        <taxon>Mycobacteriaceae</taxon>
        <taxon>Mycolicibacterium</taxon>
    </lineage>
</organism>